<feature type="transmembrane region" description="Helical" evidence="8">
    <location>
        <begin position="288"/>
        <end position="306"/>
    </location>
</feature>
<dbReference type="Gene3D" id="1.25.60.10">
    <property type="entry name" value="MgtE N-terminal domain-like"/>
    <property type="match status" value="1"/>
</dbReference>
<dbReference type="Gene3D" id="1.10.357.20">
    <property type="entry name" value="SLC41 divalent cation transporters, integral membrane domain"/>
    <property type="match status" value="1"/>
</dbReference>
<keyword evidence="4 8" id="KW-0812">Transmembrane</keyword>
<dbReference type="PANTHER" id="PTHR43773:SF1">
    <property type="entry name" value="MAGNESIUM TRANSPORTER MGTE"/>
    <property type="match status" value="1"/>
</dbReference>
<dbReference type="NCBIfam" id="TIGR00400">
    <property type="entry name" value="mgtE"/>
    <property type="match status" value="1"/>
</dbReference>
<comment type="similarity">
    <text evidence="2 8">Belongs to the SLC41A transporter family.</text>
</comment>
<dbReference type="Pfam" id="PF03448">
    <property type="entry name" value="MgtE_N"/>
    <property type="match status" value="1"/>
</dbReference>
<dbReference type="Pfam" id="PF00571">
    <property type="entry name" value="CBS"/>
    <property type="match status" value="2"/>
</dbReference>
<protein>
    <recommendedName>
        <fullName evidence="8">Magnesium transporter MgtE</fullName>
    </recommendedName>
</protein>
<dbReference type="InterPro" id="IPR036739">
    <property type="entry name" value="SLC41_membr_dom_sf"/>
</dbReference>
<dbReference type="STRING" id="1122973.GCA_000379925_00117"/>
<keyword evidence="6 8" id="KW-1133">Transmembrane helix</keyword>
<dbReference type="PROSITE" id="PS51371">
    <property type="entry name" value="CBS"/>
    <property type="match status" value="1"/>
</dbReference>
<organism evidence="9 10">
    <name type="scientific">Porphyromonas levii</name>
    <dbReference type="NCBI Taxonomy" id="28114"/>
    <lineage>
        <taxon>Bacteria</taxon>
        <taxon>Pseudomonadati</taxon>
        <taxon>Bacteroidota</taxon>
        <taxon>Bacteroidia</taxon>
        <taxon>Bacteroidales</taxon>
        <taxon>Porphyromonadaceae</taxon>
        <taxon>Porphyromonas</taxon>
    </lineage>
</organism>
<dbReference type="SMART" id="SM00924">
    <property type="entry name" value="MgtE_N"/>
    <property type="match status" value="1"/>
</dbReference>
<comment type="subcellular location">
    <subcellularLocation>
        <location evidence="8">Cell membrane</location>
        <topology evidence="8">Multi-pass membrane protein</topology>
    </subcellularLocation>
    <subcellularLocation>
        <location evidence="1">Membrane</location>
        <topology evidence="1">Multi-pass membrane protein</topology>
    </subcellularLocation>
</comment>
<evidence type="ECO:0000313" key="10">
    <source>
        <dbReference type="Proteomes" id="UP000297225"/>
    </source>
</evidence>
<evidence type="ECO:0000256" key="4">
    <source>
        <dbReference type="ARBA" id="ARBA00022692"/>
    </source>
</evidence>
<gene>
    <name evidence="9" type="primary">mgtE</name>
    <name evidence="9" type="ORF">E4P47_01495</name>
</gene>
<dbReference type="InterPro" id="IPR006667">
    <property type="entry name" value="SLC41_membr_dom"/>
</dbReference>
<sequence>MIEMSNEEAKYITSLIEERKEEELKSLVEQLYPADIAELLEELPAEETLFFYRLLPGTVAADVLMEMDEVERKEVLDLLTDEEIADTFLTHMDSDDAADLLQELDEDKQDAILAHVEDIEQAGEIIDLLKYGEDTAGGIMRKEMMVVNENWSMPRCMEELRIQAAEMEDVYYIYVIDDEERLQGILPIKKVLTSPNVSKIKHVILRDPIVVHENDTAEEVVRTFERYDLVAIPVVDSIGRLVGVITVDDVVDQMRELHEKDYQLASGLSSDIESSDTVVRQIGARLPWLLLGMVGGMLNSVILGGYDNVFAAVPAISLFIPLMGGTGGNVGMQSSAIIVQDLATGSIKPGKVGSLLLKELAIALMNGGILSLVLFIYNYFYLKDIVVMSSVSISIFTVVLFASLSGTIVPLTLERLKMDPARATGPFITIMNDLIGMFIYMNVTNFLFNYFS</sequence>
<dbReference type="SUPFAM" id="SSF54631">
    <property type="entry name" value="CBS-domain pair"/>
    <property type="match status" value="1"/>
</dbReference>
<comment type="caution">
    <text evidence="9">The sequence shown here is derived from an EMBL/GenBank/DDBJ whole genome shotgun (WGS) entry which is preliminary data.</text>
</comment>
<dbReference type="Pfam" id="PF01769">
    <property type="entry name" value="MgtE"/>
    <property type="match status" value="1"/>
</dbReference>
<dbReference type="InterPro" id="IPR006668">
    <property type="entry name" value="Mg_transptr_MgtE_intracell_dom"/>
</dbReference>
<evidence type="ECO:0000256" key="1">
    <source>
        <dbReference type="ARBA" id="ARBA00004141"/>
    </source>
</evidence>
<dbReference type="InterPro" id="IPR038076">
    <property type="entry name" value="MgtE_N_sf"/>
</dbReference>
<dbReference type="GO" id="GO:0015095">
    <property type="term" value="F:magnesium ion transmembrane transporter activity"/>
    <property type="evidence" value="ECO:0007669"/>
    <property type="project" value="UniProtKB-UniRule"/>
</dbReference>
<feature type="transmembrane region" description="Helical" evidence="8">
    <location>
        <begin position="360"/>
        <end position="380"/>
    </location>
</feature>
<dbReference type="InterPro" id="IPR006669">
    <property type="entry name" value="MgtE_transporter"/>
</dbReference>
<dbReference type="Gene3D" id="3.10.580.10">
    <property type="entry name" value="CBS-domain"/>
    <property type="match status" value="1"/>
</dbReference>
<evidence type="ECO:0000256" key="5">
    <source>
        <dbReference type="ARBA" id="ARBA00022842"/>
    </source>
</evidence>
<dbReference type="RefSeq" id="WP_134848933.1">
    <property type="nucleotide sequence ID" value="NZ_CP197400.1"/>
</dbReference>
<comment type="subunit">
    <text evidence="8">Homodimer.</text>
</comment>
<keyword evidence="7 8" id="KW-0472">Membrane</keyword>
<dbReference type="InterPro" id="IPR046342">
    <property type="entry name" value="CBS_dom_sf"/>
</dbReference>
<feature type="transmembrane region" description="Helical" evidence="8">
    <location>
        <begin position="434"/>
        <end position="451"/>
    </location>
</feature>
<dbReference type="InterPro" id="IPR000644">
    <property type="entry name" value="CBS_dom"/>
</dbReference>
<evidence type="ECO:0000256" key="3">
    <source>
        <dbReference type="ARBA" id="ARBA00022448"/>
    </source>
</evidence>
<proteinExistence type="inferred from homology"/>
<feature type="transmembrane region" description="Helical" evidence="8">
    <location>
        <begin position="318"/>
        <end position="339"/>
    </location>
</feature>
<feature type="transmembrane region" description="Helical" evidence="8">
    <location>
        <begin position="386"/>
        <end position="413"/>
    </location>
</feature>
<evidence type="ECO:0000256" key="8">
    <source>
        <dbReference type="RuleBase" id="RU362011"/>
    </source>
</evidence>
<dbReference type="EMBL" id="SPNC01000011">
    <property type="protein sequence ID" value="TFH96857.1"/>
    <property type="molecule type" value="Genomic_DNA"/>
</dbReference>
<dbReference type="GO" id="GO:0005886">
    <property type="term" value="C:plasma membrane"/>
    <property type="evidence" value="ECO:0007669"/>
    <property type="project" value="UniProtKB-SubCell"/>
</dbReference>
<dbReference type="SUPFAM" id="SSF158791">
    <property type="entry name" value="MgtE N-terminal domain-like"/>
    <property type="match status" value="1"/>
</dbReference>
<dbReference type="PANTHER" id="PTHR43773">
    <property type="entry name" value="MAGNESIUM TRANSPORTER MGTE"/>
    <property type="match status" value="1"/>
</dbReference>
<evidence type="ECO:0000256" key="2">
    <source>
        <dbReference type="ARBA" id="ARBA00009749"/>
    </source>
</evidence>
<dbReference type="Proteomes" id="UP000297225">
    <property type="component" value="Unassembled WGS sequence"/>
</dbReference>
<evidence type="ECO:0000256" key="7">
    <source>
        <dbReference type="ARBA" id="ARBA00023136"/>
    </source>
</evidence>
<accession>A0A4Y8WR57</accession>
<keyword evidence="8" id="KW-0479">Metal-binding</keyword>
<evidence type="ECO:0000313" key="9">
    <source>
        <dbReference type="EMBL" id="TFH96857.1"/>
    </source>
</evidence>
<keyword evidence="3 8" id="KW-0813">Transport</keyword>
<dbReference type="SMART" id="SM00116">
    <property type="entry name" value="CBS"/>
    <property type="match status" value="1"/>
</dbReference>
<keyword evidence="5 8" id="KW-0460">Magnesium</keyword>
<keyword evidence="8" id="KW-1003">Cell membrane</keyword>
<name>A0A4Y8WR57_9PORP</name>
<dbReference type="CDD" id="cd04606">
    <property type="entry name" value="CBS_pair_Mg_transporter"/>
    <property type="match status" value="1"/>
</dbReference>
<dbReference type="OrthoDB" id="9790355at2"/>
<reference evidence="9 10" key="1">
    <citation type="submission" date="2019-03" db="EMBL/GenBank/DDBJ databases">
        <title>Porphyromonas levii Isolated from the Uterus of Dairy Cows.</title>
        <authorList>
            <person name="Francis A.M."/>
        </authorList>
    </citation>
    <scope>NUCLEOTIDE SEQUENCE [LARGE SCALE GENOMIC DNA]</scope>
    <source>
        <strain evidence="9 10">AF5678</strain>
    </source>
</reference>
<dbReference type="AlphaFoldDB" id="A0A4Y8WR57"/>
<dbReference type="SUPFAM" id="SSF161093">
    <property type="entry name" value="MgtE membrane domain-like"/>
    <property type="match status" value="1"/>
</dbReference>
<evidence type="ECO:0000256" key="6">
    <source>
        <dbReference type="ARBA" id="ARBA00022989"/>
    </source>
</evidence>
<keyword evidence="10" id="KW-1185">Reference proteome</keyword>
<dbReference type="GO" id="GO:0046872">
    <property type="term" value="F:metal ion binding"/>
    <property type="evidence" value="ECO:0007669"/>
    <property type="project" value="UniProtKB-KW"/>
</dbReference>
<comment type="function">
    <text evidence="8">Acts as a magnesium transporter.</text>
</comment>